<evidence type="ECO:0000313" key="2">
    <source>
        <dbReference type="Proteomes" id="UP001066276"/>
    </source>
</evidence>
<organism evidence="1 2">
    <name type="scientific">Pleurodeles waltl</name>
    <name type="common">Iberian ribbed newt</name>
    <dbReference type="NCBI Taxonomy" id="8319"/>
    <lineage>
        <taxon>Eukaryota</taxon>
        <taxon>Metazoa</taxon>
        <taxon>Chordata</taxon>
        <taxon>Craniata</taxon>
        <taxon>Vertebrata</taxon>
        <taxon>Euteleostomi</taxon>
        <taxon>Amphibia</taxon>
        <taxon>Batrachia</taxon>
        <taxon>Caudata</taxon>
        <taxon>Salamandroidea</taxon>
        <taxon>Salamandridae</taxon>
        <taxon>Pleurodelinae</taxon>
        <taxon>Pleurodeles</taxon>
    </lineage>
</organism>
<comment type="caution">
    <text evidence="1">The sequence shown here is derived from an EMBL/GenBank/DDBJ whole genome shotgun (WGS) entry which is preliminary data.</text>
</comment>
<accession>A0AAV7MGJ9</accession>
<sequence>MLVLLEHQGSFSLQLISKRGHRQPGWLRSYWLVPRVCQSPGWRRPLSASLAPRSNPNLPLQPLQVLRLGFYELCALHSCLLLTLDANPSGFPDCFIHPQGWTSVEIWTARATGRRAIGLQENLSFQVCAQVCVRGQPPVLSVDRMRNAHELRKGASSFSKTEAGDQCSGFYPEADAGPVHHQHGTRFPKHPFVHNAIEPKDPGVGEVGGKSPTRQLKVQEVRTFVMKYPLCLLKKHPQHKMEPNFG</sequence>
<keyword evidence="2" id="KW-1185">Reference proteome</keyword>
<gene>
    <name evidence="1" type="ORF">NDU88_007306</name>
</gene>
<reference evidence="1" key="1">
    <citation type="journal article" date="2022" name="bioRxiv">
        <title>Sequencing and chromosome-scale assembly of the giantPleurodeles waltlgenome.</title>
        <authorList>
            <person name="Brown T."/>
            <person name="Elewa A."/>
            <person name="Iarovenko S."/>
            <person name="Subramanian E."/>
            <person name="Araus A.J."/>
            <person name="Petzold A."/>
            <person name="Susuki M."/>
            <person name="Suzuki K.-i.T."/>
            <person name="Hayashi T."/>
            <person name="Toyoda A."/>
            <person name="Oliveira C."/>
            <person name="Osipova E."/>
            <person name="Leigh N.D."/>
            <person name="Simon A."/>
            <person name="Yun M.H."/>
        </authorList>
    </citation>
    <scope>NUCLEOTIDE SEQUENCE</scope>
    <source>
        <strain evidence="1">20211129_DDA</strain>
        <tissue evidence="1">Liver</tissue>
    </source>
</reference>
<dbReference type="Proteomes" id="UP001066276">
    <property type="component" value="Chromosome 10"/>
</dbReference>
<name>A0AAV7MGJ9_PLEWA</name>
<dbReference type="AlphaFoldDB" id="A0AAV7MGJ9"/>
<dbReference type="EMBL" id="JANPWB010000014">
    <property type="protein sequence ID" value="KAJ1102254.1"/>
    <property type="molecule type" value="Genomic_DNA"/>
</dbReference>
<protein>
    <submittedName>
        <fullName evidence="1">Uncharacterized protein</fullName>
    </submittedName>
</protein>
<proteinExistence type="predicted"/>
<evidence type="ECO:0000313" key="1">
    <source>
        <dbReference type="EMBL" id="KAJ1102254.1"/>
    </source>
</evidence>